<feature type="compositionally biased region" description="Polar residues" evidence="1">
    <location>
        <begin position="1"/>
        <end position="15"/>
    </location>
</feature>
<gene>
    <name evidence="2" type="ORF">ACAOBT_LOCUS34069</name>
</gene>
<sequence>MSLQTPSSTVPNATLSLGLDDKSEDTSTPFGKAVRCFEIVNTNAEGSIQDMHQNRIKSLRKELEYLKETSWKYDPIDKYIGQSCK</sequence>
<accession>A0A9P0MKK4</accession>
<evidence type="ECO:0000313" key="2">
    <source>
        <dbReference type="EMBL" id="CAH2014371.1"/>
    </source>
</evidence>
<dbReference type="EMBL" id="CAKOFQ010008482">
    <property type="protein sequence ID" value="CAH2014371.1"/>
    <property type="molecule type" value="Genomic_DNA"/>
</dbReference>
<dbReference type="OrthoDB" id="6374621at2759"/>
<reference evidence="2" key="1">
    <citation type="submission" date="2022-03" db="EMBL/GenBank/DDBJ databases">
        <authorList>
            <person name="Sayadi A."/>
        </authorList>
    </citation>
    <scope>NUCLEOTIDE SEQUENCE</scope>
</reference>
<name>A0A9P0MKK4_ACAOB</name>
<organism evidence="2 3">
    <name type="scientific">Acanthoscelides obtectus</name>
    <name type="common">Bean weevil</name>
    <name type="synonym">Bruchus obtectus</name>
    <dbReference type="NCBI Taxonomy" id="200917"/>
    <lineage>
        <taxon>Eukaryota</taxon>
        <taxon>Metazoa</taxon>
        <taxon>Ecdysozoa</taxon>
        <taxon>Arthropoda</taxon>
        <taxon>Hexapoda</taxon>
        <taxon>Insecta</taxon>
        <taxon>Pterygota</taxon>
        <taxon>Neoptera</taxon>
        <taxon>Endopterygota</taxon>
        <taxon>Coleoptera</taxon>
        <taxon>Polyphaga</taxon>
        <taxon>Cucujiformia</taxon>
        <taxon>Chrysomeloidea</taxon>
        <taxon>Chrysomelidae</taxon>
        <taxon>Bruchinae</taxon>
        <taxon>Bruchini</taxon>
        <taxon>Acanthoscelides</taxon>
    </lineage>
</organism>
<dbReference type="Proteomes" id="UP001152888">
    <property type="component" value="Unassembled WGS sequence"/>
</dbReference>
<comment type="caution">
    <text evidence="2">The sequence shown here is derived from an EMBL/GenBank/DDBJ whole genome shotgun (WGS) entry which is preliminary data.</text>
</comment>
<evidence type="ECO:0000313" key="3">
    <source>
        <dbReference type="Proteomes" id="UP001152888"/>
    </source>
</evidence>
<feature type="region of interest" description="Disordered" evidence="1">
    <location>
        <begin position="1"/>
        <end position="25"/>
    </location>
</feature>
<protein>
    <submittedName>
        <fullName evidence="2">Uncharacterized protein</fullName>
    </submittedName>
</protein>
<dbReference type="AlphaFoldDB" id="A0A9P0MKK4"/>
<evidence type="ECO:0000256" key="1">
    <source>
        <dbReference type="SAM" id="MobiDB-lite"/>
    </source>
</evidence>
<proteinExistence type="predicted"/>
<keyword evidence="3" id="KW-1185">Reference proteome</keyword>